<comment type="subcellular location">
    <subcellularLocation>
        <location evidence="2">Nucleus</location>
    </subcellularLocation>
</comment>
<evidence type="ECO:0000313" key="6">
    <source>
        <dbReference type="Proteomes" id="UP000605846"/>
    </source>
</evidence>
<dbReference type="PROSITE" id="PS00657">
    <property type="entry name" value="FORK_HEAD_1"/>
    <property type="match status" value="1"/>
</dbReference>
<dbReference type="PANTHER" id="PTHR11829:SF343">
    <property type="entry name" value="FORK-HEAD DOMAIN-CONTAINING PROTEIN"/>
    <property type="match status" value="1"/>
</dbReference>
<dbReference type="InterPro" id="IPR036388">
    <property type="entry name" value="WH-like_DNA-bd_sf"/>
</dbReference>
<dbReference type="Pfam" id="PF00250">
    <property type="entry name" value="Forkhead"/>
    <property type="match status" value="1"/>
</dbReference>
<evidence type="ECO:0000256" key="2">
    <source>
        <dbReference type="PROSITE-ProRule" id="PRU00089"/>
    </source>
</evidence>
<dbReference type="InterPro" id="IPR001766">
    <property type="entry name" value="Fork_head_dom"/>
</dbReference>
<organism evidence="5 6">
    <name type="scientific">Apophysomyces ossiformis</name>
    <dbReference type="NCBI Taxonomy" id="679940"/>
    <lineage>
        <taxon>Eukaryota</taxon>
        <taxon>Fungi</taxon>
        <taxon>Fungi incertae sedis</taxon>
        <taxon>Mucoromycota</taxon>
        <taxon>Mucoromycotina</taxon>
        <taxon>Mucoromycetes</taxon>
        <taxon>Mucorales</taxon>
        <taxon>Mucorineae</taxon>
        <taxon>Mucoraceae</taxon>
        <taxon>Apophysomyces</taxon>
    </lineage>
</organism>
<keyword evidence="1 2" id="KW-0238">DNA-binding</keyword>
<feature type="region of interest" description="Disordered" evidence="3">
    <location>
        <begin position="163"/>
        <end position="244"/>
    </location>
</feature>
<dbReference type="SMART" id="SM00339">
    <property type="entry name" value="FH"/>
    <property type="match status" value="1"/>
</dbReference>
<dbReference type="PROSITE" id="PS50039">
    <property type="entry name" value="FORK_HEAD_3"/>
    <property type="match status" value="1"/>
</dbReference>
<dbReference type="GO" id="GO:0000981">
    <property type="term" value="F:DNA-binding transcription factor activity, RNA polymerase II-specific"/>
    <property type="evidence" value="ECO:0007669"/>
    <property type="project" value="TreeGrafter"/>
</dbReference>
<protein>
    <submittedName>
        <fullName evidence="5">Forkhead box protein I1</fullName>
    </submittedName>
</protein>
<reference evidence="5" key="1">
    <citation type="submission" date="2020-01" db="EMBL/GenBank/DDBJ databases">
        <title>Genome Sequencing of Three Apophysomyces-Like Fungal Strains Confirms a Novel Fungal Genus in the Mucoromycota with divergent Burkholderia-like Endosymbiotic Bacteria.</title>
        <authorList>
            <person name="Stajich J.E."/>
            <person name="Macias A.M."/>
            <person name="Carter-House D."/>
            <person name="Lovett B."/>
            <person name="Kasson L.R."/>
            <person name="Berry K."/>
            <person name="Grigoriev I."/>
            <person name="Chang Y."/>
            <person name="Spatafora J."/>
            <person name="Kasson M.T."/>
        </authorList>
    </citation>
    <scope>NUCLEOTIDE SEQUENCE</scope>
    <source>
        <strain evidence="5">NRRL A-21654</strain>
    </source>
</reference>
<dbReference type="InterPro" id="IPR018122">
    <property type="entry name" value="TF_fork_head_CS_1"/>
</dbReference>
<dbReference type="InterPro" id="IPR036390">
    <property type="entry name" value="WH_DNA-bd_sf"/>
</dbReference>
<proteinExistence type="predicted"/>
<feature type="DNA-binding region" description="Fork-head" evidence="2">
    <location>
        <begin position="67"/>
        <end position="171"/>
    </location>
</feature>
<dbReference type="FunFam" id="1.10.10.10:FF:000135">
    <property type="entry name" value="forkhead box protein G1"/>
    <property type="match status" value="1"/>
</dbReference>
<feature type="domain" description="Fork-head" evidence="4">
    <location>
        <begin position="67"/>
        <end position="171"/>
    </location>
</feature>
<evidence type="ECO:0000256" key="1">
    <source>
        <dbReference type="ARBA" id="ARBA00023125"/>
    </source>
</evidence>
<evidence type="ECO:0000259" key="4">
    <source>
        <dbReference type="PROSITE" id="PS50039"/>
    </source>
</evidence>
<feature type="compositionally biased region" description="Polar residues" evidence="3">
    <location>
        <begin position="206"/>
        <end position="228"/>
    </location>
</feature>
<evidence type="ECO:0000313" key="5">
    <source>
        <dbReference type="EMBL" id="KAF7727038.1"/>
    </source>
</evidence>
<dbReference type="PANTHER" id="PTHR11829">
    <property type="entry name" value="FORKHEAD BOX PROTEIN"/>
    <property type="match status" value="1"/>
</dbReference>
<accession>A0A8H7EPD0</accession>
<dbReference type="GO" id="GO:0005634">
    <property type="term" value="C:nucleus"/>
    <property type="evidence" value="ECO:0007669"/>
    <property type="project" value="UniProtKB-SubCell"/>
</dbReference>
<dbReference type="PRINTS" id="PR00053">
    <property type="entry name" value="FORKHEAD"/>
</dbReference>
<dbReference type="OrthoDB" id="5954824at2759"/>
<keyword evidence="2" id="KW-0539">Nucleus</keyword>
<dbReference type="Gene3D" id="1.10.10.10">
    <property type="entry name" value="Winged helix-like DNA-binding domain superfamily/Winged helix DNA-binding domain"/>
    <property type="match status" value="1"/>
</dbReference>
<comment type="caution">
    <text evidence="5">The sequence shown here is derived from an EMBL/GenBank/DDBJ whole genome shotgun (WGS) entry which is preliminary data.</text>
</comment>
<dbReference type="GO" id="GO:0000978">
    <property type="term" value="F:RNA polymerase II cis-regulatory region sequence-specific DNA binding"/>
    <property type="evidence" value="ECO:0007669"/>
    <property type="project" value="TreeGrafter"/>
</dbReference>
<dbReference type="InterPro" id="IPR050211">
    <property type="entry name" value="FOX_domain-containing"/>
</dbReference>
<feature type="compositionally biased region" description="Low complexity" evidence="3">
    <location>
        <begin position="187"/>
        <end position="198"/>
    </location>
</feature>
<dbReference type="AlphaFoldDB" id="A0A8H7EPD0"/>
<name>A0A8H7EPD0_9FUNG</name>
<dbReference type="Proteomes" id="UP000605846">
    <property type="component" value="Unassembled WGS sequence"/>
</dbReference>
<evidence type="ECO:0000256" key="3">
    <source>
        <dbReference type="SAM" id="MobiDB-lite"/>
    </source>
</evidence>
<keyword evidence="6" id="KW-1185">Reference proteome</keyword>
<dbReference type="EMBL" id="JABAYA010000066">
    <property type="protein sequence ID" value="KAF7727038.1"/>
    <property type="molecule type" value="Genomic_DNA"/>
</dbReference>
<gene>
    <name evidence="5" type="primary">FOXI1</name>
    <name evidence="5" type="ORF">EC973_008085</name>
</gene>
<sequence>MPEDDTDDKPNGYLPPIPVVMRHPYIVGSVKQYRIEEQQQQLHQHIISESFIPMSPNLTRQPRKRRRPPFSYSSLIAQAILESENERMTLRDIYSWIEKKYPALYNAEDTGWQNTIRHNLSLNKCFRKVPKSELKDAVCHGKGGYWTIDPNHMARFKDGAFARGSSSSMRRRFSKNKSKADSEDSKPVVQKQQQQQSQQPPPTPQHLSPMTVSLPHSKNPLPSCTETNSSSSPSSIMQIHNLLN</sequence>
<dbReference type="SUPFAM" id="SSF46785">
    <property type="entry name" value="Winged helix' DNA-binding domain"/>
    <property type="match status" value="1"/>
</dbReference>